<name>A0A146K197_9EUKA</name>
<sequence>MTVNDLICRFNRIRSVKQLNKMSIKNLNLEGNLMSNLKFLTHKAMKNSITELNMQGNYIQSSSELGYLTDCEQLKQFKFNQIDSEFSRREMVIRDYFQKRFSFGRLQALPDCVEFRDFKANKTLETLSKKKIRLLKKISKHKQKKAITKSSIMGFVMLLIRMKFMELGSAE</sequence>
<dbReference type="Gene3D" id="3.80.10.10">
    <property type="entry name" value="Ribonuclease Inhibitor"/>
    <property type="match status" value="1"/>
</dbReference>
<organism evidence="1">
    <name type="scientific">Trepomonas sp. PC1</name>
    <dbReference type="NCBI Taxonomy" id="1076344"/>
    <lineage>
        <taxon>Eukaryota</taxon>
        <taxon>Metamonada</taxon>
        <taxon>Diplomonadida</taxon>
        <taxon>Hexamitidae</taxon>
        <taxon>Hexamitinae</taxon>
        <taxon>Trepomonas</taxon>
    </lineage>
</organism>
<accession>A0A146K197</accession>
<gene>
    <name evidence="1" type="ORF">TPC1_31074</name>
</gene>
<evidence type="ECO:0000313" key="1">
    <source>
        <dbReference type="EMBL" id="JAP89431.1"/>
    </source>
</evidence>
<proteinExistence type="predicted"/>
<dbReference type="InterPro" id="IPR032675">
    <property type="entry name" value="LRR_dom_sf"/>
</dbReference>
<evidence type="ECO:0008006" key="2">
    <source>
        <dbReference type="Google" id="ProtNLM"/>
    </source>
</evidence>
<reference evidence="1" key="1">
    <citation type="submission" date="2015-07" db="EMBL/GenBank/DDBJ databases">
        <title>Adaptation to a free-living lifestyle via gene acquisitions in the diplomonad Trepomonas sp. PC1.</title>
        <authorList>
            <person name="Xu F."/>
            <person name="Jerlstrom-Hultqvist J."/>
            <person name="Kolisko M."/>
            <person name="Simpson A.G.B."/>
            <person name="Roger A.J."/>
            <person name="Svard S.G."/>
            <person name="Andersson J.O."/>
        </authorList>
    </citation>
    <scope>NUCLEOTIDE SEQUENCE</scope>
    <source>
        <strain evidence="1">PC1</strain>
    </source>
</reference>
<protein>
    <recommendedName>
        <fullName evidence="2">Leucine rich repeats-containing protein</fullName>
    </recommendedName>
</protein>
<dbReference type="EMBL" id="GDID01007175">
    <property type="protein sequence ID" value="JAP89431.1"/>
    <property type="molecule type" value="Transcribed_RNA"/>
</dbReference>
<dbReference type="AlphaFoldDB" id="A0A146K197"/>
<dbReference type="SUPFAM" id="SSF52058">
    <property type="entry name" value="L domain-like"/>
    <property type="match status" value="1"/>
</dbReference>